<protein>
    <submittedName>
        <fullName evidence="15">Uncharacterized protein</fullName>
    </submittedName>
</protein>
<feature type="region of interest" description="Disordered" evidence="10">
    <location>
        <begin position="310"/>
        <end position="333"/>
    </location>
</feature>
<evidence type="ECO:0000259" key="14">
    <source>
        <dbReference type="PROSITE" id="PS51204"/>
    </source>
</evidence>
<dbReference type="Gene3D" id="3.40.50.10810">
    <property type="entry name" value="Tandem AAA-ATPase domain"/>
    <property type="match status" value="1"/>
</dbReference>
<evidence type="ECO:0000256" key="7">
    <source>
        <dbReference type="ARBA" id="ARBA00022853"/>
    </source>
</evidence>
<dbReference type="SMART" id="SM00487">
    <property type="entry name" value="DEXDc"/>
    <property type="match status" value="1"/>
</dbReference>
<dbReference type="InterPro" id="IPR014001">
    <property type="entry name" value="Helicase_ATP-bd"/>
</dbReference>
<dbReference type="PANTHER" id="PTHR45685">
    <property type="entry name" value="HELICASE SRCAP-RELATED"/>
    <property type="match status" value="1"/>
</dbReference>
<name>A0AAD2FZF5_9STRA</name>
<dbReference type="PANTHER" id="PTHR45685:SF1">
    <property type="entry name" value="HELICASE SRCAP"/>
    <property type="match status" value="1"/>
</dbReference>
<dbReference type="InterPro" id="IPR050520">
    <property type="entry name" value="INO80/SWR1_helicase"/>
</dbReference>
<keyword evidence="8" id="KW-0238">DNA-binding</keyword>
<evidence type="ECO:0000256" key="3">
    <source>
        <dbReference type="ARBA" id="ARBA00022741"/>
    </source>
</evidence>
<dbReference type="Gene3D" id="3.40.50.300">
    <property type="entry name" value="P-loop containing nucleotide triphosphate hydrolases"/>
    <property type="match status" value="1"/>
</dbReference>
<dbReference type="GO" id="GO:0003677">
    <property type="term" value="F:DNA binding"/>
    <property type="evidence" value="ECO:0007669"/>
    <property type="project" value="UniProtKB-KW"/>
</dbReference>
<dbReference type="Gene3D" id="1.20.1280.50">
    <property type="match status" value="1"/>
</dbReference>
<dbReference type="GO" id="GO:0016887">
    <property type="term" value="F:ATP hydrolysis activity"/>
    <property type="evidence" value="ECO:0007669"/>
    <property type="project" value="TreeGrafter"/>
</dbReference>
<gene>
    <name evidence="15" type="ORF">CYCCA115_LOCUS16994</name>
</gene>
<feature type="domain" description="WW" evidence="11">
    <location>
        <begin position="1624"/>
        <end position="1652"/>
    </location>
</feature>
<evidence type="ECO:0000259" key="12">
    <source>
        <dbReference type="PROSITE" id="PS51192"/>
    </source>
</evidence>
<feature type="domain" description="Helicase ATP-binding" evidence="12">
    <location>
        <begin position="683"/>
        <end position="848"/>
    </location>
</feature>
<evidence type="ECO:0000256" key="2">
    <source>
        <dbReference type="ARBA" id="ARBA00009220"/>
    </source>
</evidence>
<evidence type="ECO:0000313" key="15">
    <source>
        <dbReference type="EMBL" id="CAJ1958026.1"/>
    </source>
</evidence>
<evidence type="ECO:0000256" key="5">
    <source>
        <dbReference type="ARBA" id="ARBA00022806"/>
    </source>
</evidence>
<dbReference type="Gene3D" id="2.160.20.10">
    <property type="entry name" value="Single-stranded right-handed beta-helix, Pectin lyase-like"/>
    <property type="match status" value="1"/>
</dbReference>
<keyword evidence="3" id="KW-0547">Nucleotide-binding</keyword>
<feature type="compositionally biased region" description="Polar residues" evidence="10">
    <location>
        <begin position="236"/>
        <end position="248"/>
    </location>
</feature>
<dbReference type="GO" id="GO:0006338">
    <property type="term" value="P:chromatin remodeling"/>
    <property type="evidence" value="ECO:0007669"/>
    <property type="project" value="TreeGrafter"/>
</dbReference>
<feature type="compositionally biased region" description="Basic and acidic residues" evidence="10">
    <location>
        <begin position="623"/>
        <end position="635"/>
    </location>
</feature>
<feature type="compositionally biased region" description="Polar residues" evidence="10">
    <location>
        <begin position="611"/>
        <end position="622"/>
    </location>
</feature>
<dbReference type="InterPro" id="IPR001202">
    <property type="entry name" value="WW_dom"/>
</dbReference>
<dbReference type="Gene3D" id="1.20.120.850">
    <property type="entry name" value="SWI2/SNF2 ATPases, N-terminal domain"/>
    <property type="match status" value="1"/>
</dbReference>
<evidence type="ECO:0000256" key="4">
    <source>
        <dbReference type="ARBA" id="ARBA00022801"/>
    </source>
</evidence>
<evidence type="ECO:0000256" key="1">
    <source>
        <dbReference type="ARBA" id="ARBA00004123"/>
    </source>
</evidence>
<evidence type="ECO:0000256" key="6">
    <source>
        <dbReference type="ARBA" id="ARBA00022840"/>
    </source>
</evidence>
<keyword evidence="9" id="KW-0539">Nucleus</keyword>
<feature type="compositionally biased region" description="Basic and acidic residues" evidence="10">
    <location>
        <begin position="310"/>
        <end position="320"/>
    </location>
</feature>
<dbReference type="Pfam" id="PF07529">
    <property type="entry name" value="HSA"/>
    <property type="match status" value="1"/>
</dbReference>
<dbReference type="Pfam" id="PF00176">
    <property type="entry name" value="SNF2-rel_dom"/>
    <property type="match status" value="1"/>
</dbReference>
<dbReference type="InterPro" id="IPR014012">
    <property type="entry name" value="HSA_dom"/>
</dbReference>
<feature type="region of interest" description="Disordered" evidence="10">
    <location>
        <begin position="236"/>
        <end position="257"/>
    </location>
</feature>
<dbReference type="GO" id="GO:0000812">
    <property type="term" value="C:Swr1 complex"/>
    <property type="evidence" value="ECO:0007669"/>
    <property type="project" value="TreeGrafter"/>
</dbReference>
<dbReference type="InterPro" id="IPR036047">
    <property type="entry name" value="F-box-like_dom_sf"/>
</dbReference>
<dbReference type="InterPro" id="IPR001810">
    <property type="entry name" value="F-box_dom"/>
</dbReference>
<evidence type="ECO:0000256" key="8">
    <source>
        <dbReference type="ARBA" id="ARBA00023125"/>
    </source>
</evidence>
<dbReference type="Pfam" id="PF12937">
    <property type="entry name" value="F-box-like"/>
    <property type="match status" value="1"/>
</dbReference>
<dbReference type="SUPFAM" id="SSF52540">
    <property type="entry name" value="P-loop containing nucleoside triphosphate hydrolases"/>
    <property type="match status" value="2"/>
</dbReference>
<dbReference type="CDD" id="cd18003">
    <property type="entry name" value="DEXQc_SRCAP"/>
    <property type="match status" value="1"/>
</dbReference>
<dbReference type="Pfam" id="PF13229">
    <property type="entry name" value="Beta_helix"/>
    <property type="match status" value="1"/>
</dbReference>
<organism evidence="15 16">
    <name type="scientific">Cylindrotheca closterium</name>
    <dbReference type="NCBI Taxonomy" id="2856"/>
    <lineage>
        <taxon>Eukaryota</taxon>
        <taxon>Sar</taxon>
        <taxon>Stramenopiles</taxon>
        <taxon>Ochrophyta</taxon>
        <taxon>Bacillariophyta</taxon>
        <taxon>Bacillariophyceae</taxon>
        <taxon>Bacillariophycidae</taxon>
        <taxon>Bacillariales</taxon>
        <taxon>Bacillariaceae</taxon>
        <taxon>Cylindrotheca</taxon>
    </lineage>
</organism>
<dbReference type="GO" id="GO:0005524">
    <property type="term" value="F:ATP binding"/>
    <property type="evidence" value="ECO:0007669"/>
    <property type="project" value="UniProtKB-KW"/>
</dbReference>
<dbReference type="SUPFAM" id="SSF81383">
    <property type="entry name" value="F-box domain"/>
    <property type="match status" value="1"/>
</dbReference>
<keyword evidence="5" id="KW-0347">Helicase</keyword>
<dbReference type="InterPro" id="IPR001650">
    <property type="entry name" value="Helicase_C-like"/>
</dbReference>
<comment type="caution">
    <text evidence="15">The sequence shown here is derived from an EMBL/GenBank/DDBJ whole genome shotgun (WGS) entry which is preliminary data.</text>
</comment>
<evidence type="ECO:0000259" key="13">
    <source>
        <dbReference type="PROSITE" id="PS51194"/>
    </source>
</evidence>
<dbReference type="EMBL" id="CAKOGP040001961">
    <property type="protein sequence ID" value="CAJ1958026.1"/>
    <property type="molecule type" value="Genomic_DNA"/>
</dbReference>
<feature type="region of interest" description="Disordered" evidence="10">
    <location>
        <begin position="603"/>
        <end position="635"/>
    </location>
</feature>
<reference evidence="15" key="1">
    <citation type="submission" date="2023-08" db="EMBL/GenBank/DDBJ databases">
        <authorList>
            <person name="Audoor S."/>
            <person name="Bilcke G."/>
        </authorList>
    </citation>
    <scope>NUCLEOTIDE SEQUENCE</scope>
</reference>
<dbReference type="PROSITE" id="PS51194">
    <property type="entry name" value="HELICASE_CTER"/>
    <property type="match status" value="1"/>
</dbReference>
<comment type="subcellular location">
    <subcellularLocation>
        <location evidence="1">Nucleus</location>
    </subcellularLocation>
</comment>
<feature type="compositionally biased region" description="Acidic residues" evidence="10">
    <location>
        <begin position="1459"/>
        <end position="1469"/>
    </location>
</feature>
<dbReference type="InterPro" id="IPR038718">
    <property type="entry name" value="SNF2-like_sf"/>
</dbReference>
<dbReference type="InterPro" id="IPR000330">
    <property type="entry name" value="SNF2_N"/>
</dbReference>
<dbReference type="SMART" id="SM00490">
    <property type="entry name" value="HELICc"/>
    <property type="match status" value="1"/>
</dbReference>
<dbReference type="PROSITE" id="PS50020">
    <property type="entry name" value="WW_DOMAIN_2"/>
    <property type="match status" value="1"/>
</dbReference>
<comment type="similarity">
    <text evidence="2">Belongs to the SNF2/RAD54 helicase family. SWR1 subfamily.</text>
</comment>
<dbReference type="InterPro" id="IPR011050">
    <property type="entry name" value="Pectin_lyase_fold/virulence"/>
</dbReference>
<evidence type="ECO:0000256" key="10">
    <source>
        <dbReference type="SAM" id="MobiDB-lite"/>
    </source>
</evidence>
<dbReference type="SUPFAM" id="SSF51126">
    <property type="entry name" value="Pectin lyase-like"/>
    <property type="match status" value="1"/>
</dbReference>
<evidence type="ECO:0000313" key="16">
    <source>
        <dbReference type="Proteomes" id="UP001295423"/>
    </source>
</evidence>
<dbReference type="FunFam" id="3.40.50.10810:FF:000005">
    <property type="entry name" value="Photoperiod-independent early flowering 1"/>
    <property type="match status" value="1"/>
</dbReference>
<dbReference type="SMART" id="SM00573">
    <property type="entry name" value="HSA"/>
    <property type="match status" value="1"/>
</dbReference>
<dbReference type="Pfam" id="PF00271">
    <property type="entry name" value="Helicase_C"/>
    <property type="match status" value="1"/>
</dbReference>
<dbReference type="InterPro" id="IPR012334">
    <property type="entry name" value="Pectin_lyas_fold"/>
</dbReference>
<dbReference type="InterPro" id="IPR027417">
    <property type="entry name" value="P-loop_NTPase"/>
</dbReference>
<dbReference type="InterPro" id="IPR039448">
    <property type="entry name" value="Beta_helix"/>
</dbReference>
<dbReference type="InterPro" id="IPR049730">
    <property type="entry name" value="SNF2/RAD54-like_C"/>
</dbReference>
<evidence type="ECO:0000256" key="9">
    <source>
        <dbReference type="ARBA" id="ARBA00023242"/>
    </source>
</evidence>
<dbReference type="PROSITE" id="PS51204">
    <property type="entry name" value="HSA"/>
    <property type="match status" value="1"/>
</dbReference>
<keyword evidence="16" id="KW-1185">Reference proteome</keyword>
<feature type="domain" description="Helicase C-terminal" evidence="13">
    <location>
        <begin position="1216"/>
        <end position="1369"/>
    </location>
</feature>
<accession>A0AAD2FZF5</accession>
<keyword evidence="6" id="KW-0067">ATP-binding</keyword>
<keyword evidence="4" id="KW-0378">Hydrolase</keyword>
<feature type="domain" description="HSA" evidence="14">
    <location>
        <begin position="45"/>
        <end position="118"/>
    </location>
</feature>
<dbReference type="GO" id="GO:0004386">
    <property type="term" value="F:helicase activity"/>
    <property type="evidence" value="ECO:0007669"/>
    <property type="project" value="UniProtKB-KW"/>
</dbReference>
<evidence type="ECO:0000259" key="11">
    <source>
        <dbReference type="PROSITE" id="PS50020"/>
    </source>
</evidence>
<keyword evidence="7" id="KW-0156">Chromatin regulator</keyword>
<sequence length="1955" mass="222001">MMPSSSWDTLSYDELLEKKRTFRSRLDAIEVSDPIQRSSKQATTFNSFPFNPKVDTHWDFVMKEMMWLGDDFQGERKRQLSLAKKCASSVKQYHKTKETRRLKELQNAASKQRRMGAKIGRDVKSWWSKIERVISYKQKLKADEQRERAMNTQLILLVQQTERYSASLSGALDMETSNSYDSPNDVVETNKTKAQRERLTIEASLAMERKRKSKERVRDYARMKLDDREFYGESTVSDAASDVSYQPESDTDDESTIKAAMDDELLSRVRTQDSEEHAVYQTDLLELRTLHEEAAMEINQLMMRFRPEGKSDFASEEKRRNSFSGQGKHVRFRRQQEIRTEETDRGKLTCGKLNALVPACNAVNDTGLGIEGEVDQDFSDQDPEVDDETTIAEEERLAQKMAAHQEITLLEDESKMSITDLLKLYYGTANDPSVKAPVIAGVDTHSDLEAAENEQRACVPVEENLLEQKSGELLTEQRKIDNFLQTGRSKNEASISGDYAGLVSTTHPTPRRGSVGFLNVTEVQNDEYQPTNDREVDDERTIAAEEKLGQDLSYEDELSLLKRENEMSIEALRAMYTNHPSGNEANDEDDQSNVVIHSACKYSAPTESDHNPPSGTSVFNQKESNKSDIVRKRDSTLGDGEKALHALETSATRARTTMASRPYLLARWVQLRKYQQVGLNWLVSLQSRSLNGILADEMGLGKTLQTISLLSYLASYKGIWGPHLVVVPTSVIINWETELKRFCPALRVLCYYGSAKRRKELRAGWTQTNWYHVVITSYQLAVQDAFALKRKKWYYLILDEAQNIKNFQSQRWQTLINFNTQRRLLLTGTPLQNSLMELWSLLHFLMPYIFHSRKEFSYWFSNPMNSIIEGKTNLNDGIIKKLHGIIRPFILRRLKKEVETQMPGKFEHIVKCQLSRRQMQLYEEFLSRSSTRQALQRGGNFMGMMNVLMQLRKVCNHPDLFEPRSIMTPFVVQGVRVPVPGSICFIQPGSNTSLSISEFILKPLWSRNSSFPTVKAGLQSSDQVAFQRHSVRANLDKQSLILSHNCSESQDELQALIHEVTAIRKRKESTKMQFQDTVNSRRCTPCPFPYPQSLQDAVDVEVDIFHRVGASELRKREILSTPASLLRIRKLEQQRANQFDGSLEKIVVCVPRVGASAAIIETTSSVPYQFSSQYQKDAKDFLEGPLGAAMQPYSKVLARLSAFFPDRKLVQYDSGKLQKLAELLRGLQLGGHRALIFTQMSKMLDILETFLNIHGYTYLRLDGSTGIDQRQRYMDRFNNDEKIFCFILSTRSGGMGINLTGADSVIFYDSDWNPAMDAQAQDRAHRIGQTREVHIYRLVTEHTIEENILMKANQKKRLDIMVMDQGKFDASLLSRENGSQVKHAYTKGGLHDIIGVNKSHDFPGDDDMELAQGTVNISNEEMEMAMASLEDDDDVQALLGAHREAAEVLKEFDDSAEVKEEEDNEEEADCDIKDPSIVQPAKRRKLGHFASEKGSDEQMSSHQEIEKDFATWQSTVGLDAAAIDRALAPVERYALNLREEIDPFFSPFHNREESLEVVQLQDDPDIDQIERMKSYEEEQAISNGDLLGTCPQPESLIRQRNLYQRERMRLLSEKKRRQLTGESWSTKVDGITETSFWYNYDTGEALWNKPNVLLQIEEYNMAMLRGWCSLPLKALVNIMDYLVPFKDRQKCASVCLHWKAAANDIRFVRHVYPVEMGAISCDTKRLHNHYRTLDEVMMVALPGDTIELSDGHYWVTEPGLVVDKPLKFVGDEKNPSNVVVEIAGSLGWKAKGGRMEGITFRRSAISTHSKVPHPILNVTGIGRVDISNCVFDNGMYAGSVTILSGSGSKGSWRAVHIRNGGSHGVEMEGNINLDMKKSFVSGNCGNGIKCSHQSMLSLYETKVANNLGFALQCQSGSRADITNCCFDKNRKGIIFKEVGCVVACSGKYSMGFESS</sequence>
<feature type="region of interest" description="Disordered" evidence="10">
    <location>
        <begin position="1452"/>
        <end position="1483"/>
    </location>
</feature>
<dbReference type="CDD" id="cd18793">
    <property type="entry name" value="SF2_C_SNF"/>
    <property type="match status" value="1"/>
</dbReference>
<dbReference type="Proteomes" id="UP001295423">
    <property type="component" value="Unassembled WGS sequence"/>
</dbReference>
<proteinExistence type="inferred from homology"/>
<dbReference type="PROSITE" id="PS51192">
    <property type="entry name" value="HELICASE_ATP_BIND_1"/>
    <property type="match status" value="1"/>
</dbReference>
<dbReference type="GO" id="GO:0042393">
    <property type="term" value="F:histone binding"/>
    <property type="evidence" value="ECO:0007669"/>
    <property type="project" value="TreeGrafter"/>
</dbReference>